<name>C5J8D2_OPICY</name>
<dbReference type="AlphaFoldDB" id="C5J8D2"/>
<proteinExistence type="evidence at transcript level"/>
<protein>
    <submittedName>
        <fullName evidence="1">Putative antimicrobial peptide</fullName>
    </submittedName>
</protein>
<accession>C5J8D2</accession>
<gene>
    <name evidence="1" type="primary">AMP</name>
</gene>
<feature type="non-terminal residue" evidence="1">
    <location>
        <position position="75"/>
    </location>
</feature>
<organism evidence="1">
    <name type="scientific">Opisthacanthus cayaporum</name>
    <name type="common">South American scorpion</name>
    <dbReference type="NCBI Taxonomy" id="573324"/>
    <lineage>
        <taxon>Eukaryota</taxon>
        <taxon>Metazoa</taxon>
        <taxon>Ecdysozoa</taxon>
        <taxon>Arthropoda</taxon>
        <taxon>Chelicerata</taxon>
        <taxon>Arachnida</taxon>
        <taxon>Scorpiones</taxon>
        <taxon>Iurida</taxon>
        <taxon>Scorpionoidea</taxon>
        <taxon>Hemiscorpiidae</taxon>
        <taxon>Opisthacanthus</taxon>
    </lineage>
</organism>
<dbReference type="EMBL" id="FM998794">
    <property type="protein sequence ID" value="CAX51437.1"/>
    <property type="molecule type" value="mRNA"/>
</dbReference>
<sequence>MLYERTALLRPYRTAPVPNDIPSGCDALGYLKWNEEPILDRRIGWPERPQRDDLWKDHTGRGQLYDLTNAMGSMQ</sequence>
<evidence type="ECO:0000313" key="1">
    <source>
        <dbReference type="EMBL" id="CAX51437.1"/>
    </source>
</evidence>
<reference evidence="1" key="1">
    <citation type="journal article" date="2009" name="Toxicon">
        <title>Cloning and characterization of cDNA sequences encoding for new venom peptides of the Brazilian scorpion Opisthacanthus cayaporum.</title>
        <authorList>
            <person name="Silva E.C."/>
            <person name="Camargos T.S."/>
            <person name="Maranhao A.Q."/>
            <person name="Silva-Pereira I."/>
            <person name="Silva L.P."/>
            <person name="Possani L.D."/>
            <person name="Schwartz E.F."/>
        </authorList>
    </citation>
    <scope>NUCLEOTIDE SEQUENCE</scope>
    <source>
        <tissue evidence="1">Venom gland</tissue>
    </source>
</reference>